<gene>
    <name evidence="1" type="ORF">AWB67_07220</name>
</gene>
<evidence type="ECO:0000313" key="2">
    <source>
        <dbReference type="Proteomes" id="UP000054925"/>
    </source>
</evidence>
<proteinExistence type="predicted"/>
<accession>A0A158L121</accession>
<reference evidence="1" key="1">
    <citation type="submission" date="2016-01" db="EMBL/GenBank/DDBJ databases">
        <authorList>
            <person name="Peeters C."/>
        </authorList>
    </citation>
    <scope>NUCLEOTIDE SEQUENCE [LARGE SCALE GENOMIC DNA]</scope>
    <source>
        <strain evidence="1">LMG 22937</strain>
    </source>
</reference>
<dbReference type="EMBL" id="FCOL02000250">
    <property type="protein sequence ID" value="SAL86540.1"/>
    <property type="molecule type" value="Genomic_DNA"/>
</dbReference>
<name>A0A158L121_9BURK</name>
<comment type="caution">
    <text evidence="1">The sequence shown here is derived from an EMBL/GenBank/DDBJ whole genome shotgun (WGS) entry which is preliminary data.</text>
</comment>
<dbReference type="AlphaFoldDB" id="A0A158L121"/>
<evidence type="ECO:0000313" key="1">
    <source>
        <dbReference type="EMBL" id="SAL86540.1"/>
    </source>
</evidence>
<keyword evidence="2" id="KW-1185">Reference proteome</keyword>
<sequence>MGVIGEVIGVCPDWRAQGAPRHSRVAMAAVLSARFTGLPARFHASYLRQHYAVWISFFIVFTLNVLDSSVCSTACRLVSPMRRSHQMALAHSVQIRSLRRSRSMPVDETCVEIPNQHKTSPLQLLVTLPGTSSLNAMRALRRALGAALRIYVVKIDRARTTITLQIETTRSALTDVIGSLAAGLPEATVGRVRANAF</sequence>
<organism evidence="1 2">
    <name type="scientific">Caballeronia terrestris</name>
    <dbReference type="NCBI Taxonomy" id="1226301"/>
    <lineage>
        <taxon>Bacteria</taxon>
        <taxon>Pseudomonadati</taxon>
        <taxon>Pseudomonadota</taxon>
        <taxon>Betaproteobacteria</taxon>
        <taxon>Burkholderiales</taxon>
        <taxon>Burkholderiaceae</taxon>
        <taxon>Caballeronia</taxon>
    </lineage>
</organism>
<protein>
    <submittedName>
        <fullName evidence="1">Uncharacterized protein</fullName>
    </submittedName>
</protein>
<dbReference type="Proteomes" id="UP000054925">
    <property type="component" value="Unassembled WGS sequence"/>
</dbReference>